<dbReference type="RefSeq" id="XP_008313540.1">
    <property type="nucleotide sequence ID" value="XM_008315318.3"/>
</dbReference>
<dbReference type="PANTHER" id="PTHR46731">
    <property type="entry name" value="F-BOX ONLY PROTEIN 15"/>
    <property type="match status" value="1"/>
</dbReference>
<reference evidence="3 4" key="1">
    <citation type="journal article" date="2014" name="Nat. Genet.">
        <title>Whole-genome sequence of a flatfish provides insights into ZW sex chromosome evolution and adaptation to a benthic lifestyle.</title>
        <authorList>
            <person name="Chen S."/>
            <person name="Zhang G."/>
            <person name="Shao C."/>
            <person name="Huang Q."/>
            <person name="Liu G."/>
            <person name="Zhang P."/>
            <person name="Song W."/>
            <person name="An N."/>
            <person name="Chalopin D."/>
            <person name="Volff J.N."/>
            <person name="Hong Y."/>
            <person name="Li Q."/>
            <person name="Sha Z."/>
            <person name="Zhou H."/>
            <person name="Xie M."/>
            <person name="Yu Q."/>
            <person name="Liu Y."/>
            <person name="Xiang H."/>
            <person name="Wang N."/>
            <person name="Wu K."/>
            <person name="Yang C."/>
            <person name="Zhou Q."/>
            <person name="Liao X."/>
            <person name="Yang L."/>
            <person name="Hu Q."/>
            <person name="Zhang J."/>
            <person name="Meng L."/>
            <person name="Jin L."/>
            <person name="Tian Y."/>
            <person name="Lian J."/>
            <person name="Yang J."/>
            <person name="Miao G."/>
            <person name="Liu S."/>
            <person name="Liang Z."/>
            <person name="Yan F."/>
            <person name="Li Y."/>
            <person name="Sun B."/>
            <person name="Zhang H."/>
            <person name="Zhang J."/>
            <person name="Zhu Y."/>
            <person name="Du M."/>
            <person name="Zhao Y."/>
            <person name="Schartl M."/>
            <person name="Tang Q."/>
            <person name="Wang J."/>
        </authorList>
    </citation>
    <scope>NUCLEOTIDE SEQUENCE</scope>
</reference>
<reference evidence="3" key="3">
    <citation type="submission" date="2025-09" db="UniProtKB">
        <authorList>
            <consortium name="Ensembl"/>
        </authorList>
    </citation>
    <scope>IDENTIFICATION</scope>
</reference>
<dbReference type="GeneTree" id="ENSGT00390000017498"/>
<dbReference type="SUPFAM" id="SSF81383">
    <property type="entry name" value="F-box domain"/>
    <property type="match status" value="1"/>
</dbReference>
<evidence type="ECO:0000256" key="1">
    <source>
        <dbReference type="SAM" id="MobiDB-lite"/>
    </source>
</evidence>
<evidence type="ECO:0000313" key="4">
    <source>
        <dbReference type="Proteomes" id="UP000265120"/>
    </source>
</evidence>
<dbReference type="CDD" id="cd22093">
    <property type="entry name" value="F-box_FBXO15"/>
    <property type="match status" value="1"/>
</dbReference>
<dbReference type="PROSITE" id="PS50181">
    <property type="entry name" value="FBOX"/>
    <property type="match status" value="1"/>
</dbReference>
<sequence>MAAGRGEFYSSFVEGLRRHQTPQTPGRGRASVHSRRKTSGVGREAVGGQGQRGGRAGARTTHDKKFINRLPTEILMKILSYLDAPSLFCISHVNRLFHQLANDEVLWKKVYMSEFGSQMWNQTTVHDDSTQEVQDQLESQWLTPPAENDVDQLEDQSLEQLAEQPVDKSVGHWKRLYFRTVAGQEINKWRKELKNISPYTGLPRQTEFVLRNLNITWELTVLDHWGFETHLQERRVFFFESSVIVYWSKCKVLCYKDINKIQLHGVKRGPSTSKHRPQWQSLIFELDTKTCDPQVIGKDKLMKLLHLSPGVIIGIWRGQCCISFIMISLHLHRLVEKSLLGSPACPYSEVLKQPCFSSDPELGLHGYTLHFVLHNTNTEIMAGSSRHLLCRTGQIQKGLLELIVIDGTNLSQHRPLSGRFSFPWTSNLLEGSVENCCVMTMTLMDEFQKPFWCVSSPVSIRMVEEQQSSHYSGEHFMMDYSDSDGKVKMELEWLKEEKQFFLIGLTIHISLLKIKQHFGRSY</sequence>
<evidence type="ECO:0000313" key="3">
    <source>
        <dbReference type="Ensembl" id="ENSCSEP00000006554.1"/>
    </source>
</evidence>
<feature type="region of interest" description="Disordered" evidence="1">
    <location>
        <begin position="14"/>
        <end position="59"/>
    </location>
</feature>
<dbReference type="FunCoup" id="A0A3P8UXK3">
    <property type="interactions" value="263"/>
</dbReference>
<dbReference type="Gene3D" id="1.20.1280.50">
    <property type="match status" value="1"/>
</dbReference>
<dbReference type="InterPro" id="IPR001810">
    <property type="entry name" value="F-box_dom"/>
</dbReference>
<dbReference type="AlphaFoldDB" id="A0A3P8UXK3"/>
<dbReference type="Pfam" id="PF12937">
    <property type="entry name" value="F-box-like"/>
    <property type="match status" value="1"/>
</dbReference>
<dbReference type="SMART" id="SM00256">
    <property type="entry name" value="FBOX"/>
    <property type="match status" value="1"/>
</dbReference>
<dbReference type="GO" id="GO:0019005">
    <property type="term" value="C:SCF ubiquitin ligase complex"/>
    <property type="evidence" value="ECO:0007669"/>
    <property type="project" value="TreeGrafter"/>
</dbReference>
<evidence type="ECO:0000259" key="2">
    <source>
        <dbReference type="PROSITE" id="PS50181"/>
    </source>
</evidence>
<dbReference type="OMA" id="CISHVSK"/>
<dbReference type="KEGG" id="csem:103382501"/>
<dbReference type="STRING" id="244447.ENSCSEP00000006554"/>
<dbReference type="InParanoid" id="A0A3P8UXK3"/>
<reference evidence="3" key="2">
    <citation type="submission" date="2025-08" db="UniProtKB">
        <authorList>
            <consortium name="Ensembl"/>
        </authorList>
    </citation>
    <scope>IDENTIFICATION</scope>
</reference>
<feature type="domain" description="F-box" evidence="2">
    <location>
        <begin position="64"/>
        <end position="110"/>
    </location>
</feature>
<keyword evidence="4" id="KW-1185">Reference proteome</keyword>
<organism evidence="3 4">
    <name type="scientific">Cynoglossus semilaevis</name>
    <name type="common">Tongue sole</name>
    <dbReference type="NCBI Taxonomy" id="244447"/>
    <lineage>
        <taxon>Eukaryota</taxon>
        <taxon>Metazoa</taxon>
        <taxon>Chordata</taxon>
        <taxon>Craniata</taxon>
        <taxon>Vertebrata</taxon>
        <taxon>Euteleostomi</taxon>
        <taxon>Actinopterygii</taxon>
        <taxon>Neopterygii</taxon>
        <taxon>Teleostei</taxon>
        <taxon>Neoteleostei</taxon>
        <taxon>Acanthomorphata</taxon>
        <taxon>Carangaria</taxon>
        <taxon>Pleuronectiformes</taxon>
        <taxon>Pleuronectoidei</taxon>
        <taxon>Cynoglossidae</taxon>
        <taxon>Cynoglossinae</taxon>
        <taxon>Cynoglossus</taxon>
    </lineage>
</organism>
<dbReference type="InterPro" id="IPR036047">
    <property type="entry name" value="F-box-like_dom_sf"/>
</dbReference>
<protein>
    <submittedName>
        <fullName evidence="3">F-box only protein 15-like</fullName>
    </submittedName>
</protein>
<dbReference type="OrthoDB" id="3219396at2759"/>
<dbReference type="GeneID" id="103382501"/>
<name>A0A3P8UXK3_CYNSE</name>
<proteinExistence type="predicted"/>
<dbReference type="Proteomes" id="UP000265120">
    <property type="component" value="Chromosome 8"/>
</dbReference>
<accession>A0A3P8UXK3</accession>
<dbReference type="PANTHER" id="PTHR46731:SF1">
    <property type="entry name" value="F-BOX ONLY PROTEIN 15"/>
    <property type="match status" value="1"/>
</dbReference>
<dbReference type="Ensembl" id="ENSCSET00000006626.1">
    <property type="protein sequence ID" value="ENSCSEP00000006554.1"/>
    <property type="gene ID" value="ENSCSEG00000004244.1"/>
</dbReference>
<feature type="compositionally biased region" description="Gly residues" evidence="1">
    <location>
        <begin position="45"/>
        <end position="56"/>
    </location>
</feature>